<reference evidence="4" key="2">
    <citation type="submission" date="2015-08" db="UniProtKB">
        <authorList>
            <consortium name="WormBaseParasite"/>
        </authorList>
    </citation>
    <scope>IDENTIFICATION</scope>
</reference>
<dbReference type="PROSITE" id="PS00028">
    <property type="entry name" value="ZINC_FINGER_C2H2_1"/>
    <property type="match status" value="1"/>
</dbReference>
<name>A0A0K0FEQ4_STRVS</name>
<dbReference type="Proteomes" id="UP000035680">
    <property type="component" value="Unassembled WGS sequence"/>
</dbReference>
<feature type="domain" description="C2H2-type" evidence="2">
    <location>
        <begin position="4"/>
        <end position="24"/>
    </location>
</feature>
<organism evidence="3 4">
    <name type="scientific">Strongyloides venezuelensis</name>
    <name type="common">Threadworm</name>
    <dbReference type="NCBI Taxonomy" id="75913"/>
    <lineage>
        <taxon>Eukaryota</taxon>
        <taxon>Metazoa</taxon>
        <taxon>Ecdysozoa</taxon>
        <taxon>Nematoda</taxon>
        <taxon>Chromadorea</taxon>
        <taxon>Rhabditida</taxon>
        <taxon>Tylenchina</taxon>
        <taxon>Panagrolaimomorpha</taxon>
        <taxon>Strongyloidoidea</taxon>
        <taxon>Strongyloididae</taxon>
        <taxon>Strongyloides</taxon>
    </lineage>
</organism>
<protein>
    <submittedName>
        <fullName evidence="4">C2H2-type domain-containing protein</fullName>
    </submittedName>
</protein>
<dbReference type="WBParaSite" id="SVE_0733900.1">
    <property type="protein sequence ID" value="SVE_0733900.1"/>
    <property type="gene ID" value="SVE_0733900"/>
</dbReference>
<dbReference type="AlphaFoldDB" id="A0A0K0FEQ4"/>
<keyword evidence="3" id="KW-1185">Reference proteome</keyword>
<evidence type="ECO:0000256" key="1">
    <source>
        <dbReference type="SAM" id="MobiDB-lite"/>
    </source>
</evidence>
<dbReference type="InterPro" id="IPR013087">
    <property type="entry name" value="Znf_C2H2_type"/>
</dbReference>
<evidence type="ECO:0000313" key="3">
    <source>
        <dbReference type="Proteomes" id="UP000035680"/>
    </source>
</evidence>
<feature type="region of interest" description="Disordered" evidence="1">
    <location>
        <begin position="101"/>
        <end position="125"/>
    </location>
</feature>
<evidence type="ECO:0000313" key="4">
    <source>
        <dbReference type="WBParaSite" id="SVE_0733900.1"/>
    </source>
</evidence>
<accession>A0A0K0FEQ4</accession>
<reference evidence="3" key="1">
    <citation type="submission" date="2014-07" db="EMBL/GenBank/DDBJ databases">
        <authorList>
            <person name="Martin A.A"/>
            <person name="De Silva N."/>
        </authorList>
    </citation>
    <scope>NUCLEOTIDE SEQUENCE</scope>
</reference>
<evidence type="ECO:0000259" key="2">
    <source>
        <dbReference type="PROSITE" id="PS00028"/>
    </source>
</evidence>
<proteinExistence type="predicted"/>
<sequence>MFSCIFCELTFGEFKSFYSHIKFHRKQVTGVDEIACNFSRSMVQNKFYNWSNLLSHLRKYHFNDSGNSNDSLVHSDILFKEQTSDLMEVDNFLNERKDFPYEESTNSSKNSSVKDENSDENEEDAPIEESVLKMMSNEYIIGKVIGNGLNKDPKFMKVYLHKVLGNLYKHYILSEKALFYVKDIVQAILTICVATSIGKGSRSFLNLSGSLHSTDPRLQFPFSIGLTLYYNTSNNATSLILENCVCFLPENQINYKGCLFTFNLKSLSEDNQSINILLGLECGEVPCRICNCSSRDFEKYLTTVEVSSRSLRRCDNLLPYLSLDQTITLDTFHDIQLGTAQRYL</sequence>